<protein>
    <recommendedName>
        <fullName evidence="5">Flagellar hook-associated protein 2</fullName>
        <shortName evidence="5">HAP2</shortName>
    </recommendedName>
    <alternativeName>
        <fullName evidence="5">Flagellar cap protein</fullName>
    </alternativeName>
</protein>
<evidence type="ECO:0000313" key="8">
    <source>
        <dbReference type="EMBL" id="MBT0771422.1"/>
    </source>
</evidence>
<evidence type="ECO:0000256" key="2">
    <source>
        <dbReference type="ARBA" id="ARBA00011255"/>
    </source>
</evidence>
<dbReference type="InterPro" id="IPR040026">
    <property type="entry name" value="FliD"/>
</dbReference>
<comment type="caution">
    <text evidence="8">The sequence shown here is derived from an EMBL/GenBank/DDBJ whole genome shotgun (WGS) entry which is preliminary data.</text>
</comment>
<dbReference type="Pfam" id="PF07195">
    <property type="entry name" value="FliD_C"/>
    <property type="match status" value="2"/>
</dbReference>
<evidence type="ECO:0000259" key="6">
    <source>
        <dbReference type="Pfam" id="PF02465"/>
    </source>
</evidence>
<dbReference type="InterPro" id="IPR003481">
    <property type="entry name" value="FliD_N"/>
</dbReference>
<feature type="domain" description="Flagellar hook-associated protein 2 C-terminal" evidence="7">
    <location>
        <begin position="528"/>
        <end position="602"/>
    </location>
</feature>
<keyword evidence="5" id="KW-0964">Secreted</keyword>
<dbReference type="EMBL" id="JAHBAY010000008">
    <property type="protein sequence ID" value="MBT0771422.1"/>
    <property type="molecule type" value="Genomic_DNA"/>
</dbReference>
<evidence type="ECO:0000256" key="5">
    <source>
        <dbReference type="RuleBase" id="RU362066"/>
    </source>
</evidence>
<organism evidence="8 9">
    <name type="scientific">Kineosporia corallincola</name>
    <dbReference type="NCBI Taxonomy" id="2835133"/>
    <lineage>
        <taxon>Bacteria</taxon>
        <taxon>Bacillati</taxon>
        <taxon>Actinomycetota</taxon>
        <taxon>Actinomycetes</taxon>
        <taxon>Kineosporiales</taxon>
        <taxon>Kineosporiaceae</taxon>
        <taxon>Kineosporia</taxon>
    </lineage>
</organism>
<dbReference type="Proteomes" id="UP001197247">
    <property type="component" value="Unassembled WGS sequence"/>
</dbReference>
<dbReference type="Pfam" id="PF02465">
    <property type="entry name" value="FliD_N"/>
    <property type="match status" value="1"/>
</dbReference>
<dbReference type="PANTHER" id="PTHR30288">
    <property type="entry name" value="FLAGELLAR CAP/ASSEMBLY PROTEIN FLID"/>
    <property type="match status" value="1"/>
</dbReference>
<comment type="subcellular location">
    <subcellularLocation>
        <location evidence="5">Secreted</location>
    </subcellularLocation>
    <subcellularLocation>
        <location evidence="5">Bacterial flagellum</location>
    </subcellularLocation>
</comment>
<accession>A0ABS5TJZ5</accession>
<gene>
    <name evidence="8" type="primary">fliD</name>
    <name evidence="8" type="ORF">KIH74_20965</name>
</gene>
<comment type="similarity">
    <text evidence="1 5">Belongs to the FliD family.</text>
</comment>
<sequence>MTQPITIGGLSSNLDTKSIIDKLVQVQGNSQVLLQKRQTAQNDAISAYSSMLGNIGSLVTQVDSLAKTSSWATTSATSSVSSVTATATGSVANSLSFDVTKVAAAHTLISNGSVNSLGATVATGSTISLAKSDGTSTNINVGTGSLSEVVSAINSANAGITASAVQTSPGNYRLQIAATNTGAASSFTLSGLSGFTGGTGTDAMKTLVTGSDASITVGGSGGYTVTSSTNTFSDVAQGLSFTVSKVESGVTVSSAVDTTKVSDQVSGIVTNINNLLSSITTNTAWDASSKKGGPLLGDSTVRALQQQILSTVAGMNAPGLSVTSGGQVQFDKTTFDTAFKSDPTGTMAAYGASSSFTAASGVAASATYTNATSKTEAGTYAVNIDSTAKAEQWQVIPPGTGIVGRTVALMRGSTTVKYEVQAGEDATAAASKLNTMLATAGMGITASADSSGNLVFAASNPGSAGAFTATIDGGGTASQTVAGDDIAGTIDGVTGKGIGNILTVPTDSESGAAGLSVQVNSAATGAIGDITYKPGLAQQLSGLFTQMSDSQTGSLVQAQTTAKNQVKDLQTQIDAWTDRLDAYRSSITAKFTAMETSLSALKTQQSSLASFFNSSSSSSSS</sequence>
<name>A0ABS5TJZ5_9ACTN</name>
<keyword evidence="9" id="KW-1185">Reference proteome</keyword>
<evidence type="ECO:0000259" key="7">
    <source>
        <dbReference type="Pfam" id="PF07195"/>
    </source>
</evidence>
<keyword evidence="8" id="KW-0282">Flagellum</keyword>
<dbReference type="PANTHER" id="PTHR30288:SF0">
    <property type="entry name" value="FLAGELLAR HOOK-ASSOCIATED PROTEIN 2"/>
    <property type="match status" value="1"/>
</dbReference>
<feature type="domain" description="Flagellar hook-associated protein 2 C-terminal" evidence="7">
    <location>
        <begin position="210"/>
        <end position="386"/>
    </location>
</feature>
<feature type="coiled-coil region" evidence="5">
    <location>
        <begin position="559"/>
        <end position="586"/>
    </location>
</feature>
<evidence type="ECO:0000256" key="4">
    <source>
        <dbReference type="ARBA" id="ARBA00023143"/>
    </source>
</evidence>
<feature type="domain" description="Flagellar hook-associated protein 2 N-terminal" evidence="6">
    <location>
        <begin position="12"/>
        <end position="106"/>
    </location>
</feature>
<dbReference type="InterPro" id="IPR010809">
    <property type="entry name" value="FliD_C"/>
</dbReference>
<evidence type="ECO:0000313" key="9">
    <source>
        <dbReference type="Proteomes" id="UP001197247"/>
    </source>
</evidence>
<keyword evidence="4 5" id="KW-0975">Bacterial flagellum</keyword>
<evidence type="ECO:0000256" key="1">
    <source>
        <dbReference type="ARBA" id="ARBA00009764"/>
    </source>
</evidence>
<comment type="function">
    <text evidence="5">Required for morphogenesis and for the elongation of the flagellar filament by facilitating polymerization of the flagellin monomers at the tip of growing filament. Forms a capping structure, which prevents flagellin subunits (transported through the central channel of the flagellum) from leaking out without polymerization at the distal end.</text>
</comment>
<evidence type="ECO:0000256" key="3">
    <source>
        <dbReference type="ARBA" id="ARBA00023054"/>
    </source>
</evidence>
<keyword evidence="3 5" id="KW-0175">Coiled coil</keyword>
<dbReference type="RefSeq" id="WP_214157717.1">
    <property type="nucleotide sequence ID" value="NZ_JAHBAY010000008.1"/>
</dbReference>
<reference evidence="8 9" key="1">
    <citation type="submission" date="2021-05" db="EMBL/GenBank/DDBJ databases">
        <title>Kineosporia and Streptomyces sp. nov. two new marine actinobacteria isolated from Coral.</title>
        <authorList>
            <person name="Buangrab K."/>
            <person name="Sutthacheep M."/>
            <person name="Yeemin T."/>
            <person name="Harunari E."/>
            <person name="Igarashi Y."/>
            <person name="Kanchanasin P."/>
            <person name="Tanasupawat S."/>
            <person name="Phongsopitanun W."/>
        </authorList>
    </citation>
    <scope>NUCLEOTIDE SEQUENCE [LARGE SCALE GENOMIC DNA]</scope>
    <source>
        <strain evidence="8 9">J2-2</strain>
    </source>
</reference>
<keyword evidence="8" id="KW-0969">Cilium</keyword>
<proteinExistence type="inferred from homology"/>
<comment type="subunit">
    <text evidence="2 5">Homopentamer.</text>
</comment>
<keyword evidence="8" id="KW-0966">Cell projection</keyword>